<dbReference type="STRING" id="29170.A0A368H6S4"/>
<evidence type="ECO:0000313" key="1">
    <source>
        <dbReference type="EMBL" id="RCN52323.1"/>
    </source>
</evidence>
<sequence length="156" mass="17992">MFQEFGAAPELFRLTSLLTEFQCLRAVATRRRGLADKSHSAVDHAIFAGPPDLAEIKKRLKEKPFKPTTYEEGDDPWSYTRLLTVDYAFETETVMYDMLKNKVKAPSTIIAGNFSFDTLHHDLEGGMLSKFKVNKFFFRMFFFQHFQINSMEEGTA</sequence>
<keyword evidence="2" id="KW-1185">Reference proteome</keyword>
<dbReference type="AlphaFoldDB" id="A0A368H6S4"/>
<protein>
    <submittedName>
        <fullName evidence="1">Uncharacterized protein</fullName>
    </submittedName>
</protein>
<accession>A0A368H6S4</accession>
<dbReference type="Proteomes" id="UP000252519">
    <property type="component" value="Unassembled WGS sequence"/>
</dbReference>
<name>A0A368H6S4_ANCCA</name>
<dbReference type="EMBL" id="JOJR01000007">
    <property type="protein sequence ID" value="RCN52323.1"/>
    <property type="molecule type" value="Genomic_DNA"/>
</dbReference>
<reference evidence="1 2" key="1">
    <citation type="submission" date="2014-10" db="EMBL/GenBank/DDBJ databases">
        <title>Draft genome of the hookworm Ancylostoma caninum.</title>
        <authorList>
            <person name="Mitreva M."/>
        </authorList>
    </citation>
    <scope>NUCLEOTIDE SEQUENCE [LARGE SCALE GENOMIC DNA]</scope>
    <source>
        <strain evidence="1 2">Baltimore</strain>
    </source>
</reference>
<comment type="caution">
    <text evidence="1">The sequence shown here is derived from an EMBL/GenBank/DDBJ whole genome shotgun (WGS) entry which is preliminary data.</text>
</comment>
<proteinExistence type="predicted"/>
<evidence type="ECO:0000313" key="2">
    <source>
        <dbReference type="Proteomes" id="UP000252519"/>
    </source>
</evidence>
<gene>
    <name evidence="1" type="ORF">ANCCAN_01365</name>
</gene>
<organism evidence="1 2">
    <name type="scientific">Ancylostoma caninum</name>
    <name type="common">Dog hookworm</name>
    <dbReference type="NCBI Taxonomy" id="29170"/>
    <lineage>
        <taxon>Eukaryota</taxon>
        <taxon>Metazoa</taxon>
        <taxon>Ecdysozoa</taxon>
        <taxon>Nematoda</taxon>
        <taxon>Chromadorea</taxon>
        <taxon>Rhabditida</taxon>
        <taxon>Rhabditina</taxon>
        <taxon>Rhabditomorpha</taxon>
        <taxon>Strongyloidea</taxon>
        <taxon>Ancylostomatidae</taxon>
        <taxon>Ancylostomatinae</taxon>
        <taxon>Ancylostoma</taxon>
    </lineage>
</organism>